<name>A0A0A0KXV8_CUCSA</name>
<dbReference type="Proteomes" id="UP000029981">
    <property type="component" value="Chromosome 4"/>
</dbReference>
<protein>
    <submittedName>
        <fullName evidence="1">Uncharacterized protein</fullName>
    </submittedName>
</protein>
<evidence type="ECO:0000313" key="2">
    <source>
        <dbReference type="Proteomes" id="UP000029981"/>
    </source>
</evidence>
<dbReference type="Gramene" id="KGN53684">
    <property type="protein sequence ID" value="KGN53684"/>
    <property type="gene ID" value="Csa_4G102330"/>
</dbReference>
<reference evidence="1 2" key="3">
    <citation type="journal article" date="2010" name="BMC Genomics">
        <title>Transcriptome sequencing and comparative analysis of cucumber flowers with different sex types.</title>
        <authorList>
            <person name="Guo S."/>
            <person name="Zheng Y."/>
            <person name="Joung J.G."/>
            <person name="Liu S."/>
            <person name="Zhang Z."/>
            <person name="Crasta O.R."/>
            <person name="Sobral B.W."/>
            <person name="Xu Y."/>
            <person name="Huang S."/>
            <person name="Fei Z."/>
        </authorList>
    </citation>
    <scope>NUCLEOTIDE SEQUENCE [LARGE SCALE GENOMIC DNA]</scope>
    <source>
        <strain evidence="2">cv. 9930</strain>
    </source>
</reference>
<organism evidence="1 2">
    <name type="scientific">Cucumis sativus</name>
    <name type="common">Cucumber</name>
    <dbReference type="NCBI Taxonomy" id="3659"/>
    <lineage>
        <taxon>Eukaryota</taxon>
        <taxon>Viridiplantae</taxon>
        <taxon>Streptophyta</taxon>
        <taxon>Embryophyta</taxon>
        <taxon>Tracheophyta</taxon>
        <taxon>Spermatophyta</taxon>
        <taxon>Magnoliopsida</taxon>
        <taxon>eudicotyledons</taxon>
        <taxon>Gunneridae</taxon>
        <taxon>Pentapetalae</taxon>
        <taxon>rosids</taxon>
        <taxon>fabids</taxon>
        <taxon>Cucurbitales</taxon>
        <taxon>Cucurbitaceae</taxon>
        <taxon>Benincaseae</taxon>
        <taxon>Cucumis</taxon>
    </lineage>
</organism>
<reference evidence="1 2" key="2">
    <citation type="journal article" date="2009" name="PLoS ONE">
        <title>An integrated genetic and cytogenetic map of the cucumber genome.</title>
        <authorList>
            <person name="Ren Y."/>
            <person name="Zhang Z."/>
            <person name="Liu J."/>
            <person name="Staub J.E."/>
            <person name="Han Y."/>
            <person name="Cheng Z."/>
            <person name="Li X."/>
            <person name="Lu J."/>
            <person name="Miao H."/>
            <person name="Kang H."/>
            <person name="Xie B."/>
            <person name="Gu X."/>
            <person name="Wang X."/>
            <person name="Du Y."/>
            <person name="Jin W."/>
            <person name="Huang S."/>
        </authorList>
    </citation>
    <scope>NUCLEOTIDE SEQUENCE [LARGE SCALE GENOMIC DNA]</scope>
    <source>
        <strain evidence="2">cv. 9930</strain>
    </source>
</reference>
<keyword evidence="2" id="KW-1185">Reference proteome</keyword>
<dbReference type="EMBL" id="CM002925">
    <property type="protein sequence ID" value="KGN53684.1"/>
    <property type="molecule type" value="Genomic_DNA"/>
</dbReference>
<reference evidence="1 2" key="4">
    <citation type="journal article" date="2011" name="BMC Genomics">
        <title>RNA-Seq improves annotation of protein-coding genes in the cucumber genome.</title>
        <authorList>
            <person name="Li Z."/>
            <person name="Zhang Z."/>
            <person name="Yan P."/>
            <person name="Huang S."/>
            <person name="Fei Z."/>
            <person name="Lin K."/>
        </authorList>
    </citation>
    <scope>NUCLEOTIDE SEQUENCE [LARGE SCALE GENOMIC DNA]</scope>
    <source>
        <strain evidence="2">cv. 9930</strain>
    </source>
</reference>
<gene>
    <name evidence="1" type="ORF">Csa_4G102330</name>
</gene>
<dbReference type="AlphaFoldDB" id="A0A0A0KXV8"/>
<sequence>MAIESKCGWLPLGHLRENAMVAVVALIKKTEMANGSEQRHHSVLLLDKIYGDCGDFRNNLSNSNTTKAKHDCKIHTYRHNYSN</sequence>
<reference evidence="1 2" key="1">
    <citation type="journal article" date="2009" name="Nat. Genet.">
        <title>The genome of the cucumber, Cucumis sativus L.</title>
        <authorList>
            <person name="Huang S."/>
            <person name="Li R."/>
            <person name="Zhang Z."/>
            <person name="Li L."/>
            <person name="Gu X."/>
            <person name="Fan W."/>
            <person name="Lucas W.J."/>
            <person name="Wang X."/>
            <person name="Xie B."/>
            <person name="Ni P."/>
            <person name="Ren Y."/>
            <person name="Zhu H."/>
            <person name="Li J."/>
            <person name="Lin K."/>
            <person name="Jin W."/>
            <person name="Fei Z."/>
            <person name="Li G."/>
            <person name="Staub J."/>
            <person name="Kilian A."/>
            <person name="van der Vossen E.A."/>
            <person name="Wu Y."/>
            <person name="Guo J."/>
            <person name="He J."/>
            <person name="Jia Z."/>
            <person name="Ren Y."/>
            <person name="Tian G."/>
            <person name="Lu Y."/>
            <person name="Ruan J."/>
            <person name="Qian W."/>
            <person name="Wang M."/>
            <person name="Huang Q."/>
            <person name="Li B."/>
            <person name="Xuan Z."/>
            <person name="Cao J."/>
            <person name="Asan"/>
            <person name="Wu Z."/>
            <person name="Zhang J."/>
            <person name="Cai Q."/>
            <person name="Bai Y."/>
            <person name="Zhao B."/>
            <person name="Han Y."/>
            <person name="Li Y."/>
            <person name="Li X."/>
            <person name="Wang S."/>
            <person name="Shi Q."/>
            <person name="Liu S."/>
            <person name="Cho W.K."/>
            <person name="Kim J.Y."/>
            <person name="Xu Y."/>
            <person name="Heller-Uszynska K."/>
            <person name="Miao H."/>
            <person name="Cheng Z."/>
            <person name="Zhang S."/>
            <person name="Wu J."/>
            <person name="Yang Y."/>
            <person name="Kang H."/>
            <person name="Li M."/>
            <person name="Liang H."/>
            <person name="Ren X."/>
            <person name="Shi Z."/>
            <person name="Wen M."/>
            <person name="Jian M."/>
            <person name="Yang H."/>
            <person name="Zhang G."/>
            <person name="Yang Z."/>
            <person name="Chen R."/>
            <person name="Liu S."/>
            <person name="Li J."/>
            <person name="Ma L."/>
            <person name="Liu H."/>
            <person name="Zhou Y."/>
            <person name="Zhao J."/>
            <person name="Fang X."/>
            <person name="Li G."/>
            <person name="Fang L."/>
            <person name="Li Y."/>
            <person name="Liu D."/>
            <person name="Zheng H."/>
            <person name="Zhang Y."/>
            <person name="Qin N."/>
            <person name="Li Z."/>
            <person name="Yang G."/>
            <person name="Yang S."/>
            <person name="Bolund L."/>
            <person name="Kristiansen K."/>
            <person name="Zheng H."/>
            <person name="Li S."/>
            <person name="Zhang X."/>
            <person name="Yang H."/>
            <person name="Wang J."/>
            <person name="Sun R."/>
            <person name="Zhang B."/>
            <person name="Jiang S."/>
            <person name="Wang J."/>
            <person name="Du Y."/>
            <person name="Li S."/>
        </authorList>
    </citation>
    <scope>NUCLEOTIDE SEQUENCE [LARGE SCALE GENOMIC DNA]</scope>
    <source>
        <strain evidence="2">cv. 9930</strain>
    </source>
</reference>
<evidence type="ECO:0000313" key="1">
    <source>
        <dbReference type="EMBL" id="KGN53684.1"/>
    </source>
</evidence>
<proteinExistence type="predicted"/>
<accession>A0A0A0KXV8</accession>